<feature type="compositionally biased region" description="Basic and acidic residues" evidence="9">
    <location>
        <begin position="495"/>
        <end position="506"/>
    </location>
</feature>
<dbReference type="InterPro" id="IPR005162">
    <property type="entry name" value="Retrotrans_gag_dom"/>
</dbReference>
<evidence type="ECO:0000256" key="7">
    <source>
        <dbReference type="ARBA" id="ARBA00022918"/>
    </source>
</evidence>
<keyword evidence="7" id="KW-0695">RNA-directed DNA polymerase</keyword>
<feature type="region of interest" description="Disordered" evidence="9">
    <location>
        <begin position="481"/>
        <end position="546"/>
    </location>
</feature>
<keyword evidence="6" id="KW-0378">Hydrolase</keyword>
<keyword evidence="5" id="KW-0255">Endonuclease</keyword>
<keyword evidence="11" id="KW-1185">Reference proteome</keyword>
<dbReference type="InterPro" id="IPR036397">
    <property type="entry name" value="RNaseH_sf"/>
</dbReference>
<dbReference type="PANTHER" id="PTHR37984">
    <property type="entry name" value="PROTEIN CBG26694"/>
    <property type="match status" value="1"/>
</dbReference>
<dbReference type="SUPFAM" id="SSF53098">
    <property type="entry name" value="Ribonuclease H-like"/>
    <property type="match status" value="1"/>
</dbReference>
<dbReference type="CDD" id="cd00303">
    <property type="entry name" value="retropepsin_like"/>
    <property type="match status" value="1"/>
</dbReference>
<evidence type="ECO:0000256" key="4">
    <source>
        <dbReference type="ARBA" id="ARBA00022722"/>
    </source>
</evidence>
<dbReference type="EC" id="2.7.7.49" evidence="1"/>
<dbReference type="InterPro" id="IPR021109">
    <property type="entry name" value="Peptidase_aspartic_dom_sf"/>
</dbReference>
<name>A0ABM4X6L3_COFAR</name>
<dbReference type="SUPFAM" id="SSF56672">
    <property type="entry name" value="DNA/RNA polymerases"/>
    <property type="match status" value="1"/>
</dbReference>
<keyword evidence="8" id="KW-0175">Coiled coil</keyword>
<feature type="domain" description="Integrase catalytic" evidence="10">
    <location>
        <begin position="1329"/>
        <end position="1493"/>
    </location>
</feature>
<evidence type="ECO:0000256" key="5">
    <source>
        <dbReference type="ARBA" id="ARBA00022759"/>
    </source>
</evidence>
<dbReference type="InterPro" id="IPR043502">
    <property type="entry name" value="DNA/RNA_pol_sf"/>
</dbReference>
<dbReference type="Gene3D" id="3.30.420.10">
    <property type="entry name" value="Ribonuclease H-like superfamily/Ribonuclease H"/>
    <property type="match status" value="1"/>
</dbReference>
<organism evidence="11 12">
    <name type="scientific">Coffea arabica</name>
    <name type="common">Arabian coffee</name>
    <dbReference type="NCBI Taxonomy" id="13443"/>
    <lineage>
        <taxon>Eukaryota</taxon>
        <taxon>Viridiplantae</taxon>
        <taxon>Streptophyta</taxon>
        <taxon>Embryophyta</taxon>
        <taxon>Tracheophyta</taxon>
        <taxon>Spermatophyta</taxon>
        <taxon>Magnoliopsida</taxon>
        <taxon>eudicotyledons</taxon>
        <taxon>Gunneridae</taxon>
        <taxon>Pentapetalae</taxon>
        <taxon>asterids</taxon>
        <taxon>lamiids</taxon>
        <taxon>Gentianales</taxon>
        <taxon>Rubiaceae</taxon>
        <taxon>Ixoroideae</taxon>
        <taxon>Gardenieae complex</taxon>
        <taxon>Bertiereae - Coffeeae clade</taxon>
        <taxon>Coffeeae</taxon>
        <taxon>Coffea</taxon>
    </lineage>
</organism>
<feature type="compositionally biased region" description="Pro residues" evidence="9">
    <location>
        <begin position="398"/>
        <end position="408"/>
    </location>
</feature>
<dbReference type="InterPro" id="IPR012337">
    <property type="entry name" value="RNaseH-like_sf"/>
</dbReference>
<dbReference type="Pfam" id="PF03732">
    <property type="entry name" value="Retrotrans_gag"/>
    <property type="match status" value="1"/>
</dbReference>
<proteinExistence type="predicted"/>
<evidence type="ECO:0000256" key="9">
    <source>
        <dbReference type="SAM" id="MobiDB-lite"/>
    </source>
</evidence>
<dbReference type="PROSITE" id="PS50994">
    <property type="entry name" value="INTEGRASE"/>
    <property type="match status" value="1"/>
</dbReference>
<evidence type="ECO:0000256" key="2">
    <source>
        <dbReference type="ARBA" id="ARBA00022679"/>
    </source>
</evidence>
<accession>A0ABM4X6L3</accession>
<dbReference type="CDD" id="cd01647">
    <property type="entry name" value="RT_LTR"/>
    <property type="match status" value="1"/>
</dbReference>
<dbReference type="Gene3D" id="3.30.70.270">
    <property type="match status" value="2"/>
</dbReference>
<dbReference type="Pfam" id="PF00078">
    <property type="entry name" value="RVT_1"/>
    <property type="match status" value="1"/>
</dbReference>
<dbReference type="Proteomes" id="UP001652660">
    <property type="component" value="Chromosome 1c"/>
</dbReference>
<evidence type="ECO:0000256" key="3">
    <source>
        <dbReference type="ARBA" id="ARBA00022695"/>
    </source>
</evidence>
<feature type="compositionally biased region" description="Polar residues" evidence="9">
    <location>
        <begin position="376"/>
        <end position="396"/>
    </location>
</feature>
<dbReference type="Gene3D" id="1.10.340.70">
    <property type="match status" value="1"/>
</dbReference>
<dbReference type="InterPro" id="IPR041588">
    <property type="entry name" value="Integrase_H2C2"/>
</dbReference>
<dbReference type="Pfam" id="PF17921">
    <property type="entry name" value="Integrase_H2C2"/>
    <property type="match status" value="1"/>
</dbReference>
<dbReference type="RefSeq" id="XP_071939675.1">
    <property type="nucleotide sequence ID" value="XM_072083574.1"/>
</dbReference>
<gene>
    <name evidence="12" type="primary">LOC140038311</name>
</gene>
<evidence type="ECO:0000256" key="6">
    <source>
        <dbReference type="ARBA" id="ARBA00022801"/>
    </source>
</evidence>
<feature type="region of interest" description="Disordered" evidence="9">
    <location>
        <begin position="349"/>
        <end position="413"/>
    </location>
</feature>
<dbReference type="CDD" id="cd09274">
    <property type="entry name" value="RNase_HI_RT_Ty3"/>
    <property type="match status" value="1"/>
</dbReference>
<reference evidence="12" key="2">
    <citation type="submission" date="2025-08" db="UniProtKB">
        <authorList>
            <consortium name="RefSeq"/>
        </authorList>
    </citation>
    <scope>IDENTIFICATION</scope>
    <source>
        <tissue evidence="12">Leaves</tissue>
    </source>
</reference>
<feature type="region of interest" description="Disordered" evidence="9">
    <location>
        <begin position="1"/>
        <end position="63"/>
    </location>
</feature>
<dbReference type="PANTHER" id="PTHR37984:SF5">
    <property type="entry name" value="PROTEIN NYNRIN-LIKE"/>
    <property type="match status" value="1"/>
</dbReference>
<evidence type="ECO:0000313" key="11">
    <source>
        <dbReference type="Proteomes" id="UP001652660"/>
    </source>
</evidence>
<evidence type="ECO:0000313" key="12">
    <source>
        <dbReference type="RefSeq" id="XP_071939675.1"/>
    </source>
</evidence>
<reference evidence="11" key="1">
    <citation type="journal article" date="2025" name="Foods">
        <title>Unveiling the Microbial Signatures of Arabica Coffee Cherries: Insights into Ripeness Specific Diversity, Functional Traits, and Implications for Quality and Safety.</title>
        <authorList>
            <consortium name="RefSeq"/>
            <person name="Tenea G.N."/>
            <person name="Cifuentes V."/>
            <person name="Reyes P."/>
            <person name="Cevallos-Vallejos M."/>
        </authorList>
    </citation>
    <scope>NUCLEOTIDE SEQUENCE [LARGE SCALE GENOMIC DNA]</scope>
</reference>
<dbReference type="Gene3D" id="3.10.10.10">
    <property type="entry name" value="HIV Type 1 Reverse Transcriptase, subunit A, domain 1"/>
    <property type="match status" value="1"/>
</dbReference>
<feature type="compositionally biased region" description="Polar residues" evidence="9">
    <location>
        <begin position="520"/>
        <end position="530"/>
    </location>
</feature>
<feature type="coiled-coil region" evidence="8">
    <location>
        <begin position="417"/>
        <end position="461"/>
    </location>
</feature>
<evidence type="ECO:0000256" key="8">
    <source>
        <dbReference type="SAM" id="Coils"/>
    </source>
</evidence>
<dbReference type="Pfam" id="PF00665">
    <property type="entry name" value="rve"/>
    <property type="match status" value="1"/>
</dbReference>
<dbReference type="InterPro" id="IPR043128">
    <property type="entry name" value="Rev_trsase/Diguanyl_cyclase"/>
</dbReference>
<dbReference type="GeneID" id="140038311"/>
<sequence>MPRSSRTGELIFDPEVEKTARRTRKETRRLREEQYGIAPQGLDPEVEPTNLSGDNSSDSDQEKVTMANARTLRKLAAPDLNQQPLCITFPNLNDDTPFELKSGLIHLLPSFHGLPGEEPYKHLQEFDVVCNSMKPPGIIEEQIKMRAFPFSLKDSAKDWLYYLPPGSITTWDQLKKKFLDKYFPASRAASLRKEICGIKQHPSESLYEYWERFKKLCTKCPQHQISEQLLIQYFYEGLLFRDRSIIDAASGGALVNKTPRGAWELIEGMAENSQQFGSREDIPTRRVNEVETSSIQQQISELTSFVRQLAVGSASQAKVCGMCTAVGHPTEMCPLVQEETAEQVNMAGHVPAPRKQYDPYSNTYNPGWRDHPNLSYGGNRQFNFVPNRPQGHQQQYHPRPPPPPPPSNSSPSMEEMMKQLLANQQKTDSDLQSMRNQLGQVQSLQNQMNQMAITINRLESQVQGKLPSQPEANPKNVSAMTLRSGKEVQGPEPVIPKDKDEERIEKELEEEGRDNKNAKVPSNQVPTAKTNPPPFPSRLEKPKKQDKEKEVLEIFRKVEINIPLLDAIKQVPRYAKFLRDLCANRKRLKGDERVIVGENVSAILQRKLPPKCGDPGMFTIPCRIGNTLIGKAMLDLGASINVMPKSIYASLNLGPLKETGIIIQLADRTNAYPDGLIEDVLEVFEIEGRDELEVVLTRHFESETISGVELSEELKCVIGSLQTLPTTKTRYDLAPIFIPEPHKRLLPSVVQAPVLELKPLPKHLKYAYLGEGETLPVIISAGLSKIQEDRLLRVLREHKQAIGWTIADIKGISPAVCMHRIRLEENAKPIRQAQRRLNPLMMEVVKKEILKLLDVGIIFAISDSPWVSPVQVVPKKAGVTVESNQEGELVPIRKPTGWRQCIDYRKLNAVTKKDHFPLPFIDQMVERLACRAYYCFLDGFSGYFQIAIAPEDQEKTTFTCPFGTFAYRRMPFGLCNAPATFQRCMVSIFSEYVEKIIEVFMDDFSVYGIEVDKAKIDVISTLPYPASVREVRSFLGHAGFYRRFIKDFSKIGAPLFQLLQKDVSFEFDETCKGAFNKLKELLTTSHIIQPPDWNLPFEIMCDASDYAVGAVLGQRVGKAAHAIYYASRALNGAQLNYSTTEKELLAVVFALEKFRSYLLGAKVIIFSDHAALRYLLTKKEAKPRLIRWILLLQEFNLEIRDKKGAENLVADHLNIVNFLVTDKFPTGWPKAKRDKLRSDAKFYIWDDPYLWKRGADQIIRRCVSEVEFQSILAYCHSFACGGHFGPKRTARKVLESGFYWPTLFKDAYSFCKSCDKCQRVGNISRRDQMTQTPMIFVEIFDVWGIDFMGPFPSSFGFLYILLAVDYVSKWVEAKATRTNDSKVVAEFVKSNIFVRFGMPRAIVSDRGTHFCNKTIAAIFRRYGVLHKVSTSYHPQTNGQAEASNREIKSILEKMVRPDRKDWSVRLEDALWAYRTAYKTPIGMSPYRLVFGKPCHLPVEFEHRAFWAVKQCNMDIEEGVIQRKLQLQELEEIRNEAYENAVIYKEKNRIFHDQQISRKTFVCGQKVLLYHSKLKLFPGQVIMACPREEGTH</sequence>
<protein>
    <recommendedName>
        <fullName evidence="1">RNA-directed DNA polymerase</fullName>
        <ecNumber evidence="1">2.7.7.49</ecNumber>
    </recommendedName>
</protein>
<evidence type="ECO:0000259" key="10">
    <source>
        <dbReference type="PROSITE" id="PS50994"/>
    </source>
</evidence>
<dbReference type="Gene3D" id="2.40.70.10">
    <property type="entry name" value="Acid Proteases"/>
    <property type="match status" value="1"/>
</dbReference>
<keyword evidence="4" id="KW-0540">Nuclease</keyword>
<dbReference type="InterPro" id="IPR001584">
    <property type="entry name" value="Integrase_cat-core"/>
</dbReference>
<keyword evidence="2" id="KW-0808">Transferase</keyword>
<dbReference type="InterPro" id="IPR041373">
    <property type="entry name" value="RT_RNaseH"/>
</dbReference>
<dbReference type="InterPro" id="IPR000477">
    <property type="entry name" value="RT_dom"/>
</dbReference>
<dbReference type="Pfam" id="PF17917">
    <property type="entry name" value="RT_RNaseH"/>
    <property type="match status" value="1"/>
</dbReference>
<keyword evidence="3" id="KW-0548">Nucleotidyltransferase</keyword>
<feature type="compositionally biased region" description="Polar residues" evidence="9">
    <location>
        <begin position="49"/>
        <end position="58"/>
    </location>
</feature>
<dbReference type="InterPro" id="IPR050951">
    <property type="entry name" value="Retrovirus_Pol_polyprotein"/>
</dbReference>
<evidence type="ECO:0000256" key="1">
    <source>
        <dbReference type="ARBA" id="ARBA00012493"/>
    </source>
</evidence>